<dbReference type="GO" id="GO:0005886">
    <property type="term" value="C:plasma membrane"/>
    <property type="evidence" value="ECO:0007669"/>
    <property type="project" value="UniProtKB-SubCell"/>
</dbReference>
<organism evidence="10 11">
    <name type="scientific">Thermoleptolyngbya sichuanensis A183</name>
    <dbReference type="NCBI Taxonomy" id="2737172"/>
    <lineage>
        <taxon>Bacteria</taxon>
        <taxon>Bacillati</taxon>
        <taxon>Cyanobacteriota</taxon>
        <taxon>Cyanophyceae</taxon>
        <taxon>Oculatellales</taxon>
        <taxon>Oculatellaceae</taxon>
        <taxon>Thermoleptolyngbya</taxon>
        <taxon>Thermoleptolyngbya sichuanensis</taxon>
    </lineage>
</organism>
<dbReference type="AlphaFoldDB" id="A0A6M8BB04"/>
<keyword evidence="4 10" id="KW-0067">ATP-binding</keyword>
<dbReference type="SMART" id="SM00382">
    <property type="entry name" value="AAA"/>
    <property type="match status" value="1"/>
</dbReference>
<comment type="subcellular location">
    <subcellularLocation>
        <location evidence="1">Cell membrane</location>
        <topology evidence="1">Multi-pass membrane protein</topology>
    </subcellularLocation>
</comment>
<evidence type="ECO:0000256" key="7">
    <source>
        <dbReference type="SAM" id="Phobius"/>
    </source>
</evidence>
<sequence>MPPSRFLFHITRRYPGWIGLTVLLGLLGGVFNGVSTALIVPVLLNFLGQPVPLRGLPEAIQRLLSPFENLPEGQRLWVMTVAVVLLIGLKNLAAYGNALVAGALKRVLVTDWREAGLRLLLSVDLSFFAGSSLGDVMNQLNVEVNRSATAVATAVRGLTTGITILVFLGLLLALSWPLTLVAAGLLAGVTLVNQMSVARSRQYGEALSEASKHYSVALLDVLTGMRLVRASATEDQEYARLRRRVRDRERAEYQSLASSAAIAPLSEVVGVVALILIVWIGRTFLAAEMQTLSTVLLTFLLLLFRMLPLLAQLNTARNQFANALPSIQQSQAFLERHDKPFMQNGTIPFTGLRQGIRFRDVSFSYTAGDSRRDRFANRTSGGAQNRNGPAEPDRFVLEHISLELPKGTTLALVGASGAGKSTLADLLPRFYDPTLGAVELDGIDLRQFDLKTVRRAMGIISQDTILFNASVRDNIAYGCPDATEAQVWQAAKLAYADEFIRQLPSGLDTLIGDRGLLLSGGQRQRLAIARALLQNPEILILDEATSALDTVSERLVQAAIEALSRDRTTLVIAHRLSTVQRADQIAVLDQGRVVELGTHENLLRQNGYYARLCALQFADEMAPSASAVPTQLARRSYEIRNRLNAMIGSLRLLVDGIVTDPDEQIELTEEAYYSTLNVLRSLEALERGYEGKSD</sequence>
<dbReference type="GO" id="GO:0034040">
    <property type="term" value="F:ATPase-coupled lipid transmembrane transporter activity"/>
    <property type="evidence" value="ECO:0007669"/>
    <property type="project" value="TreeGrafter"/>
</dbReference>
<proteinExistence type="predicted"/>
<keyword evidence="6 7" id="KW-0472">Membrane</keyword>
<accession>A0A6M8BB04</accession>
<feature type="transmembrane region" description="Helical" evidence="7">
    <location>
        <begin position="76"/>
        <end position="104"/>
    </location>
</feature>
<dbReference type="Gene3D" id="1.20.1560.10">
    <property type="entry name" value="ABC transporter type 1, transmembrane domain"/>
    <property type="match status" value="1"/>
</dbReference>
<evidence type="ECO:0000313" key="11">
    <source>
        <dbReference type="Proteomes" id="UP000505210"/>
    </source>
</evidence>
<dbReference type="GO" id="GO:0140359">
    <property type="term" value="F:ABC-type transporter activity"/>
    <property type="evidence" value="ECO:0007669"/>
    <property type="project" value="InterPro"/>
</dbReference>
<dbReference type="RefSeq" id="WP_172357819.1">
    <property type="nucleotide sequence ID" value="NZ_CP053661.1"/>
</dbReference>
<dbReference type="InterPro" id="IPR011527">
    <property type="entry name" value="ABC1_TM_dom"/>
</dbReference>
<dbReference type="Pfam" id="PF00664">
    <property type="entry name" value="ABC_membrane"/>
    <property type="match status" value="1"/>
</dbReference>
<dbReference type="Proteomes" id="UP000505210">
    <property type="component" value="Chromosome"/>
</dbReference>
<dbReference type="PROSITE" id="PS50929">
    <property type="entry name" value="ABC_TM1F"/>
    <property type="match status" value="1"/>
</dbReference>
<evidence type="ECO:0000256" key="3">
    <source>
        <dbReference type="ARBA" id="ARBA00022741"/>
    </source>
</evidence>
<reference evidence="10 11" key="1">
    <citation type="submission" date="2020-05" db="EMBL/GenBank/DDBJ databases">
        <title>Complete genome sequence of of a novel Thermoleptolyngbya strain isolated from hot springs of Ganzi, Sichuan China.</title>
        <authorList>
            <person name="Tang J."/>
            <person name="Daroch M."/>
            <person name="Li L."/>
            <person name="Waleron K."/>
            <person name="Waleron M."/>
            <person name="Waleron M."/>
        </authorList>
    </citation>
    <scope>NUCLEOTIDE SEQUENCE [LARGE SCALE GENOMIC DNA]</scope>
    <source>
        <strain evidence="10 11">PKUAC-SCTA183</strain>
    </source>
</reference>
<dbReference type="PROSITE" id="PS50893">
    <property type="entry name" value="ABC_TRANSPORTER_2"/>
    <property type="match status" value="1"/>
</dbReference>
<evidence type="ECO:0000256" key="2">
    <source>
        <dbReference type="ARBA" id="ARBA00022692"/>
    </source>
</evidence>
<evidence type="ECO:0000259" key="8">
    <source>
        <dbReference type="PROSITE" id="PS50893"/>
    </source>
</evidence>
<evidence type="ECO:0000256" key="1">
    <source>
        <dbReference type="ARBA" id="ARBA00004651"/>
    </source>
</evidence>
<protein>
    <submittedName>
        <fullName evidence="10">ABC transporter ATP-binding protein/permease</fullName>
    </submittedName>
</protein>
<dbReference type="SUPFAM" id="SSF52540">
    <property type="entry name" value="P-loop containing nucleoside triphosphate hydrolases"/>
    <property type="match status" value="1"/>
</dbReference>
<dbReference type="InterPro" id="IPR017871">
    <property type="entry name" value="ABC_transporter-like_CS"/>
</dbReference>
<feature type="transmembrane region" description="Helical" evidence="7">
    <location>
        <begin position="20"/>
        <end position="44"/>
    </location>
</feature>
<dbReference type="InterPro" id="IPR036640">
    <property type="entry name" value="ABC1_TM_sf"/>
</dbReference>
<dbReference type="InterPro" id="IPR027417">
    <property type="entry name" value="P-loop_NTPase"/>
</dbReference>
<dbReference type="EMBL" id="CP053661">
    <property type="protein sequence ID" value="QKD83808.1"/>
    <property type="molecule type" value="Genomic_DNA"/>
</dbReference>
<dbReference type="GO" id="GO:0016887">
    <property type="term" value="F:ATP hydrolysis activity"/>
    <property type="evidence" value="ECO:0007669"/>
    <property type="project" value="InterPro"/>
</dbReference>
<keyword evidence="11" id="KW-1185">Reference proteome</keyword>
<dbReference type="GO" id="GO:0005524">
    <property type="term" value="F:ATP binding"/>
    <property type="evidence" value="ECO:0007669"/>
    <property type="project" value="UniProtKB-KW"/>
</dbReference>
<dbReference type="Pfam" id="PF00005">
    <property type="entry name" value="ABC_tran"/>
    <property type="match status" value="1"/>
</dbReference>
<dbReference type="FunFam" id="3.40.50.300:FF:000218">
    <property type="entry name" value="Multidrug ABC transporter ATP-binding protein"/>
    <property type="match status" value="1"/>
</dbReference>
<feature type="transmembrane region" description="Helical" evidence="7">
    <location>
        <begin position="164"/>
        <end position="192"/>
    </location>
</feature>
<dbReference type="PANTHER" id="PTHR24221:SF654">
    <property type="entry name" value="ATP-BINDING CASSETTE SUB-FAMILY B MEMBER 6"/>
    <property type="match status" value="1"/>
</dbReference>
<dbReference type="InterPro" id="IPR003593">
    <property type="entry name" value="AAA+_ATPase"/>
</dbReference>
<dbReference type="InterPro" id="IPR003439">
    <property type="entry name" value="ABC_transporter-like_ATP-bd"/>
</dbReference>
<dbReference type="SUPFAM" id="SSF90123">
    <property type="entry name" value="ABC transporter transmembrane region"/>
    <property type="match status" value="1"/>
</dbReference>
<evidence type="ECO:0000256" key="6">
    <source>
        <dbReference type="ARBA" id="ARBA00023136"/>
    </source>
</evidence>
<keyword evidence="2 7" id="KW-0812">Transmembrane</keyword>
<feature type="domain" description="ABC transporter" evidence="8">
    <location>
        <begin position="356"/>
        <end position="615"/>
    </location>
</feature>
<feature type="transmembrane region" description="Helical" evidence="7">
    <location>
        <begin position="292"/>
        <end position="311"/>
    </location>
</feature>
<dbReference type="Gene3D" id="3.40.50.300">
    <property type="entry name" value="P-loop containing nucleotide triphosphate hydrolases"/>
    <property type="match status" value="1"/>
</dbReference>
<dbReference type="PANTHER" id="PTHR24221">
    <property type="entry name" value="ATP-BINDING CASSETTE SUB-FAMILY B"/>
    <property type="match status" value="1"/>
</dbReference>
<keyword evidence="3" id="KW-0547">Nucleotide-binding</keyword>
<evidence type="ECO:0000313" key="10">
    <source>
        <dbReference type="EMBL" id="QKD83808.1"/>
    </source>
</evidence>
<dbReference type="InterPro" id="IPR039421">
    <property type="entry name" value="Type_1_exporter"/>
</dbReference>
<keyword evidence="5 7" id="KW-1133">Transmembrane helix</keyword>
<gene>
    <name evidence="10" type="ORF">HPC62_17830</name>
</gene>
<dbReference type="KEGG" id="theu:HPC62_17830"/>
<evidence type="ECO:0000256" key="5">
    <source>
        <dbReference type="ARBA" id="ARBA00022989"/>
    </source>
</evidence>
<evidence type="ECO:0000259" key="9">
    <source>
        <dbReference type="PROSITE" id="PS50929"/>
    </source>
</evidence>
<dbReference type="PROSITE" id="PS00211">
    <property type="entry name" value="ABC_TRANSPORTER_1"/>
    <property type="match status" value="1"/>
</dbReference>
<name>A0A6M8BB04_9CYAN</name>
<evidence type="ECO:0000256" key="4">
    <source>
        <dbReference type="ARBA" id="ARBA00022840"/>
    </source>
</evidence>
<feature type="domain" description="ABC transmembrane type-1" evidence="9">
    <location>
        <begin position="20"/>
        <end position="322"/>
    </location>
</feature>
<feature type="transmembrane region" description="Helical" evidence="7">
    <location>
        <begin position="256"/>
        <end position="280"/>
    </location>
</feature>